<proteinExistence type="predicted"/>
<organism evidence="1">
    <name type="scientific">Brassica cretica</name>
    <name type="common">Mustard</name>
    <dbReference type="NCBI Taxonomy" id="69181"/>
    <lineage>
        <taxon>Eukaryota</taxon>
        <taxon>Viridiplantae</taxon>
        <taxon>Streptophyta</taxon>
        <taxon>Embryophyta</taxon>
        <taxon>Tracheophyta</taxon>
        <taxon>Spermatophyta</taxon>
        <taxon>Magnoliopsida</taxon>
        <taxon>eudicotyledons</taxon>
        <taxon>Gunneridae</taxon>
        <taxon>Pentapetalae</taxon>
        <taxon>rosids</taxon>
        <taxon>malvids</taxon>
        <taxon>Brassicales</taxon>
        <taxon>Brassicaceae</taxon>
        <taxon>Brassiceae</taxon>
        <taxon>Brassica</taxon>
    </lineage>
</organism>
<protein>
    <submittedName>
        <fullName evidence="1">Uncharacterized protein</fullName>
    </submittedName>
</protein>
<name>A0A8S9KGA9_BRACR</name>
<dbReference type="EMBL" id="QGKY02000164">
    <property type="protein sequence ID" value="KAF2592871.1"/>
    <property type="molecule type" value="Genomic_DNA"/>
</dbReference>
<dbReference type="AlphaFoldDB" id="A0A8S9KGA9"/>
<gene>
    <name evidence="1" type="ORF">F2Q70_00043486</name>
</gene>
<evidence type="ECO:0000313" key="1">
    <source>
        <dbReference type="EMBL" id="KAF2592871.1"/>
    </source>
</evidence>
<accession>A0A8S9KGA9</accession>
<sequence>MLASAVMDLRVAGCLRLQVGFGRRLASAAGLAMCRNGPTGHRFGYGRRFGCGHRFGYDRRFGYGRRVFQFGIRAGLASQFCPGWLFIENEICGKLVKTNLSLMKDTECGLSDFSKGRLGRCQHTYWKLNGLMKAQRGRMCGTCVVEVLVERGTMDTQVGRKDVVNPLVSGVVVKAKPCSTIEVAFLVWRKVVGRIRMGSRKRSDLVGQHTWRLLSPMLFIKMFQ</sequence>
<comment type="caution">
    <text evidence="1">The sequence shown here is derived from an EMBL/GenBank/DDBJ whole genome shotgun (WGS) entry which is preliminary data.</text>
</comment>
<reference evidence="1" key="1">
    <citation type="submission" date="2019-12" db="EMBL/GenBank/DDBJ databases">
        <title>Genome sequencing and annotation of Brassica cretica.</title>
        <authorList>
            <person name="Studholme D.J."/>
            <person name="Sarris P.F."/>
        </authorList>
    </citation>
    <scope>NUCLEOTIDE SEQUENCE</scope>
    <source>
        <strain evidence="1">PFS-102/07</strain>
        <tissue evidence="1">Leaf</tissue>
    </source>
</reference>